<dbReference type="EC" id="5.2.1.8" evidence="2"/>
<comment type="catalytic activity">
    <reaction evidence="2">
        <text>[protein]-peptidylproline (omega=180) = [protein]-peptidylproline (omega=0)</text>
        <dbReference type="Rhea" id="RHEA:16237"/>
        <dbReference type="Rhea" id="RHEA-COMP:10747"/>
        <dbReference type="Rhea" id="RHEA-COMP:10748"/>
        <dbReference type="ChEBI" id="CHEBI:83833"/>
        <dbReference type="ChEBI" id="CHEBI:83834"/>
        <dbReference type="EC" id="5.2.1.8"/>
    </reaction>
</comment>
<organism evidence="5 6">
    <name type="scientific">Nocardioides panacisoli</name>
    <dbReference type="NCBI Taxonomy" id="627624"/>
    <lineage>
        <taxon>Bacteria</taxon>
        <taxon>Bacillati</taxon>
        <taxon>Actinomycetota</taxon>
        <taxon>Actinomycetes</taxon>
        <taxon>Propionibacteriales</taxon>
        <taxon>Nocardioidaceae</taxon>
        <taxon>Nocardioides</taxon>
    </lineage>
</organism>
<dbReference type="InterPro" id="IPR002130">
    <property type="entry name" value="Cyclophilin-type_PPIase_dom"/>
</dbReference>
<dbReference type="RefSeq" id="WP_344776298.1">
    <property type="nucleotide sequence ID" value="NZ_BAABAH010000009.1"/>
</dbReference>
<accession>A0ABP7IQE3</accession>
<keyword evidence="2" id="KW-0697">Rotamase</keyword>
<feature type="region of interest" description="Disordered" evidence="3">
    <location>
        <begin position="215"/>
        <end position="239"/>
    </location>
</feature>
<dbReference type="PROSITE" id="PS51257">
    <property type="entry name" value="PROKAR_LIPOPROTEIN"/>
    <property type="match status" value="1"/>
</dbReference>
<dbReference type="PANTHER" id="PTHR45625:SF3">
    <property type="entry name" value="PEPTIDYL-PROLYL CIS-TRANS ISOMERASE B-RELATED"/>
    <property type="match status" value="1"/>
</dbReference>
<comment type="function">
    <text evidence="1 2">PPIases accelerate the folding of proteins. It catalyzes the cis-trans isomerization of proline imidic peptide bonds in oligopeptides.</text>
</comment>
<keyword evidence="2" id="KW-0732">Signal</keyword>
<evidence type="ECO:0000256" key="2">
    <source>
        <dbReference type="RuleBase" id="RU363019"/>
    </source>
</evidence>
<keyword evidence="2" id="KW-0413">Isomerase</keyword>
<dbReference type="Proteomes" id="UP001501821">
    <property type="component" value="Unassembled WGS sequence"/>
</dbReference>
<dbReference type="EMBL" id="BAABAH010000009">
    <property type="protein sequence ID" value="GAA3824328.1"/>
    <property type="molecule type" value="Genomic_DNA"/>
</dbReference>
<gene>
    <name evidence="5" type="ORF">GCM10022242_27200</name>
</gene>
<feature type="signal peptide" evidence="2">
    <location>
        <begin position="1"/>
        <end position="19"/>
    </location>
</feature>
<dbReference type="PRINTS" id="PR00153">
    <property type="entry name" value="CSAPPISMRASE"/>
</dbReference>
<keyword evidence="6" id="KW-1185">Reference proteome</keyword>
<feature type="domain" description="PPIase cyclophilin-type" evidence="4">
    <location>
        <begin position="91"/>
        <end position="238"/>
    </location>
</feature>
<dbReference type="SUPFAM" id="SSF50891">
    <property type="entry name" value="Cyclophilin-like"/>
    <property type="match status" value="1"/>
</dbReference>
<feature type="region of interest" description="Disordered" evidence="3">
    <location>
        <begin position="27"/>
        <end position="85"/>
    </location>
</feature>
<evidence type="ECO:0000313" key="5">
    <source>
        <dbReference type="EMBL" id="GAA3824328.1"/>
    </source>
</evidence>
<evidence type="ECO:0000259" key="4">
    <source>
        <dbReference type="PROSITE" id="PS50072"/>
    </source>
</evidence>
<feature type="chain" id="PRO_5045011201" description="Peptidyl-prolyl cis-trans isomerase" evidence="2">
    <location>
        <begin position="20"/>
        <end position="239"/>
    </location>
</feature>
<sequence length="239" mass="23910">MLTRSFARPLLAAPVLVLALGLAACGSDDSGSASDDAGSSTPPSSASSSSSAPASTDAAGACTYTPDGTQAQVTPPPADPSVTGDVKVTMDTSVGEFHATLDAGKTPCTVSSFVSLADQGYFDGTTCHRMTTSGIYVLQCGDPTGTGTGGPGYSFADELSGKETYGPGTLAMANAGPNTNGSQFFIVYGDSPLPPQYTVFGTVDDATVSLIEDVAKDGTTPPQDGAPNTPVDIKTVTTD</sequence>
<name>A0ABP7IQE3_9ACTN</name>
<dbReference type="InterPro" id="IPR029000">
    <property type="entry name" value="Cyclophilin-like_dom_sf"/>
</dbReference>
<reference evidence="6" key="1">
    <citation type="journal article" date="2019" name="Int. J. Syst. Evol. Microbiol.">
        <title>The Global Catalogue of Microorganisms (GCM) 10K type strain sequencing project: providing services to taxonomists for standard genome sequencing and annotation.</title>
        <authorList>
            <consortium name="The Broad Institute Genomics Platform"/>
            <consortium name="The Broad Institute Genome Sequencing Center for Infectious Disease"/>
            <person name="Wu L."/>
            <person name="Ma J."/>
        </authorList>
    </citation>
    <scope>NUCLEOTIDE SEQUENCE [LARGE SCALE GENOMIC DNA]</scope>
    <source>
        <strain evidence="6">JCM 16953</strain>
    </source>
</reference>
<evidence type="ECO:0000313" key="6">
    <source>
        <dbReference type="Proteomes" id="UP001501821"/>
    </source>
</evidence>
<dbReference type="PROSITE" id="PS50072">
    <property type="entry name" value="CSA_PPIASE_2"/>
    <property type="match status" value="1"/>
</dbReference>
<proteinExistence type="inferred from homology"/>
<dbReference type="CDD" id="cd00317">
    <property type="entry name" value="cyclophilin"/>
    <property type="match status" value="1"/>
</dbReference>
<dbReference type="PANTHER" id="PTHR45625">
    <property type="entry name" value="PEPTIDYL-PROLYL CIS-TRANS ISOMERASE-RELATED"/>
    <property type="match status" value="1"/>
</dbReference>
<comment type="caution">
    <text evidence="5">The sequence shown here is derived from an EMBL/GenBank/DDBJ whole genome shotgun (WGS) entry which is preliminary data.</text>
</comment>
<protein>
    <recommendedName>
        <fullName evidence="2">Peptidyl-prolyl cis-trans isomerase</fullName>
        <shortName evidence="2">PPIase</shortName>
        <ecNumber evidence="2">5.2.1.8</ecNumber>
    </recommendedName>
</protein>
<dbReference type="Pfam" id="PF00160">
    <property type="entry name" value="Pro_isomerase"/>
    <property type="match status" value="1"/>
</dbReference>
<feature type="compositionally biased region" description="Low complexity" evidence="3">
    <location>
        <begin position="27"/>
        <end position="63"/>
    </location>
</feature>
<evidence type="ECO:0000256" key="3">
    <source>
        <dbReference type="SAM" id="MobiDB-lite"/>
    </source>
</evidence>
<dbReference type="InterPro" id="IPR044666">
    <property type="entry name" value="Cyclophilin_A-like"/>
</dbReference>
<evidence type="ECO:0000256" key="1">
    <source>
        <dbReference type="ARBA" id="ARBA00002388"/>
    </source>
</evidence>
<comment type="similarity">
    <text evidence="2">Belongs to the cyclophilin-type PPIase family.</text>
</comment>
<dbReference type="Gene3D" id="2.40.100.10">
    <property type="entry name" value="Cyclophilin-like"/>
    <property type="match status" value="1"/>
</dbReference>